<dbReference type="PANTHER" id="PTHR43976">
    <property type="entry name" value="SHORT CHAIN DEHYDROGENASE"/>
    <property type="match status" value="1"/>
</dbReference>
<dbReference type="InterPro" id="IPR002347">
    <property type="entry name" value="SDR_fam"/>
</dbReference>
<dbReference type="SUPFAM" id="SSF51735">
    <property type="entry name" value="NAD(P)-binding Rossmann-fold domains"/>
    <property type="match status" value="1"/>
</dbReference>
<evidence type="ECO:0000313" key="6">
    <source>
        <dbReference type="Proteomes" id="UP000623467"/>
    </source>
</evidence>
<dbReference type="InterPro" id="IPR020904">
    <property type="entry name" value="Sc_DH/Rdtase_CS"/>
</dbReference>
<keyword evidence="6" id="KW-1185">Reference proteome</keyword>
<organism evidence="5 6">
    <name type="scientific">Mycena sanguinolenta</name>
    <dbReference type="NCBI Taxonomy" id="230812"/>
    <lineage>
        <taxon>Eukaryota</taxon>
        <taxon>Fungi</taxon>
        <taxon>Dikarya</taxon>
        <taxon>Basidiomycota</taxon>
        <taxon>Agaricomycotina</taxon>
        <taxon>Agaricomycetes</taxon>
        <taxon>Agaricomycetidae</taxon>
        <taxon>Agaricales</taxon>
        <taxon>Marasmiineae</taxon>
        <taxon>Mycenaceae</taxon>
        <taxon>Mycena</taxon>
    </lineage>
</organism>
<comment type="similarity">
    <text evidence="1 4">Belongs to the short-chain dehydrogenases/reductases (SDR) family.</text>
</comment>
<dbReference type="Pfam" id="PF00106">
    <property type="entry name" value="adh_short"/>
    <property type="match status" value="1"/>
</dbReference>
<comment type="caution">
    <text evidence="5">The sequence shown here is derived from an EMBL/GenBank/DDBJ whole genome shotgun (WGS) entry which is preliminary data.</text>
</comment>
<proteinExistence type="inferred from homology"/>
<name>A0A8H7DCH7_9AGAR</name>
<dbReference type="PRINTS" id="PR00081">
    <property type="entry name" value="GDHRDH"/>
</dbReference>
<accession>A0A8H7DCH7</accession>
<dbReference type="PROSITE" id="PS00061">
    <property type="entry name" value="ADH_SHORT"/>
    <property type="match status" value="1"/>
</dbReference>
<evidence type="ECO:0000313" key="5">
    <source>
        <dbReference type="EMBL" id="KAF7367078.1"/>
    </source>
</evidence>
<dbReference type="EMBL" id="JACAZH010000006">
    <property type="protein sequence ID" value="KAF7367078.1"/>
    <property type="molecule type" value="Genomic_DNA"/>
</dbReference>
<evidence type="ECO:0000256" key="1">
    <source>
        <dbReference type="ARBA" id="ARBA00006484"/>
    </source>
</evidence>
<gene>
    <name evidence="5" type="ORF">MSAN_00967200</name>
</gene>
<evidence type="ECO:0000256" key="3">
    <source>
        <dbReference type="ARBA" id="ARBA00023002"/>
    </source>
</evidence>
<sequence>MFYLIPASEFTALVPIRMTPTSPLSPVVLITGCSSGFGRQLSLVALSRGFRVIATARRVETLADLKEKGAEILPFDVTAPPSAISAFAATAWGIHGQIDFLINNAGYLQGGAIEENTPEEIMAQFNTNVFGLLNTTNAFLPYFRKRRAGMIVNISSQGGCLNMIGAGPYCASKAAVDSLSDTWAKELAEFNVKCISIQPGMFRTTVAASVQRGSHRIPEYTAPDKTIVEYNAAAGTELGDPTKAAERILGFITAESLDLPLRLPLGDDAYESLKAFYLERLADMEKLRTWSVGTNFD</sequence>
<evidence type="ECO:0000256" key="4">
    <source>
        <dbReference type="RuleBase" id="RU000363"/>
    </source>
</evidence>
<keyword evidence="3" id="KW-0560">Oxidoreductase</keyword>
<keyword evidence="2" id="KW-0521">NADP</keyword>
<dbReference type="OrthoDB" id="1274115at2759"/>
<dbReference type="InterPro" id="IPR051911">
    <property type="entry name" value="SDR_oxidoreductase"/>
</dbReference>
<reference evidence="5" key="1">
    <citation type="submission" date="2020-05" db="EMBL/GenBank/DDBJ databases">
        <title>Mycena genomes resolve the evolution of fungal bioluminescence.</title>
        <authorList>
            <person name="Tsai I.J."/>
        </authorList>
    </citation>
    <scope>NUCLEOTIDE SEQUENCE</scope>
    <source>
        <strain evidence="5">160909Yilan</strain>
    </source>
</reference>
<protein>
    <submittedName>
        <fullName evidence="5">Short-chain dehydrogenase/reductase family protein</fullName>
    </submittedName>
</protein>
<dbReference type="AlphaFoldDB" id="A0A8H7DCH7"/>
<dbReference type="PANTHER" id="PTHR43976:SF16">
    <property type="entry name" value="SHORT-CHAIN DEHYDROGENASE_REDUCTASE FAMILY PROTEIN"/>
    <property type="match status" value="1"/>
</dbReference>
<dbReference type="GO" id="GO:0016491">
    <property type="term" value="F:oxidoreductase activity"/>
    <property type="evidence" value="ECO:0007669"/>
    <property type="project" value="UniProtKB-KW"/>
</dbReference>
<dbReference type="Gene3D" id="3.40.50.720">
    <property type="entry name" value="NAD(P)-binding Rossmann-like Domain"/>
    <property type="match status" value="1"/>
</dbReference>
<dbReference type="Proteomes" id="UP000623467">
    <property type="component" value="Unassembled WGS sequence"/>
</dbReference>
<dbReference type="PRINTS" id="PR00080">
    <property type="entry name" value="SDRFAMILY"/>
</dbReference>
<dbReference type="CDD" id="cd05374">
    <property type="entry name" value="17beta-HSD-like_SDR_c"/>
    <property type="match status" value="1"/>
</dbReference>
<evidence type="ECO:0000256" key="2">
    <source>
        <dbReference type="ARBA" id="ARBA00022857"/>
    </source>
</evidence>
<dbReference type="InterPro" id="IPR036291">
    <property type="entry name" value="NAD(P)-bd_dom_sf"/>
</dbReference>